<feature type="transmembrane region" description="Helical" evidence="1">
    <location>
        <begin position="107"/>
        <end position="128"/>
    </location>
</feature>
<keyword evidence="1" id="KW-0812">Transmembrane</keyword>
<organism evidence="2 3">
    <name type="scientific">Porcincola intestinalis</name>
    <dbReference type="NCBI Taxonomy" id="2606632"/>
    <lineage>
        <taxon>Bacteria</taxon>
        <taxon>Bacillati</taxon>
        <taxon>Bacillota</taxon>
        <taxon>Clostridia</taxon>
        <taxon>Lachnospirales</taxon>
        <taxon>Lachnospiraceae</taxon>
        <taxon>Porcincola</taxon>
    </lineage>
</organism>
<name>A0A6L5X6H7_9FIRM</name>
<feature type="transmembrane region" description="Helical" evidence="1">
    <location>
        <begin position="7"/>
        <end position="25"/>
    </location>
</feature>
<dbReference type="InterPro" id="IPR021299">
    <property type="entry name" value="DUF2871"/>
</dbReference>
<dbReference type="Pfam" id="PF11070">
    <property type="entry name" value="DUF2871"/>
    <property type="match status" value="1"/>
</dbReference>
<dbReference type="EMBL" id="VULZ01000008">
    <property type="protein sequence ID" value="MSS15117.1"/>
    <property type="molecule type" value="Genomic_DNA"/>
</dbReference>
<reference evidence="2 3" key="1">
    <citation type="submission" date="2019-08" db="EMBL/GenBank/DDBJ databases">
        <title>In-depth cultivation of the pig gut microbiome towards novel bacterial diversity and tailored functional studies.</title>
        <authorList>
            <person name="Wylensek D."/>
            <person name="Hitch T.C.A."/>
            <person name="Clavel T."/>
        </authorList>
    </citation>
    <scope>NUCLEOTIDE SEQUENCE [LARGE SCALE GENOMIC DNA]</scope>
    <source>
        <strain evidence="2 3">Oil+RF-744-WCA-WT-11</strain>
    </source>
</reference>
<feature type="transmembrane region" description="Helical" evidence="1">
    <location>
        <begin position="37"/>
        <end position="58"/>
    </location>
</feature>
<evidence type="ECO:0000313" key="3">
    <source>
        <dbReference type="Proteomes" id="UP000481852"/>
    </source>
</evidence>
<sequence length="137" mass="15382">MKRYIHTAIFYALMAMAGGVFYRKFAKYNHYTGRTTLAFVHTHYFILGMLFFLLLLVLEKSFSLTDQKTRRILTAYHAGLNLTVVMLLVRGILQVKEAAISKAMDTAVSGLAGIGHIVLCVSLILLLLRIRKCIGAE</sequence>
<keyword evidence="1" id="KW-1133">Transmembrane helix</keyword>
<evidence type="ECO:0000256" key="1">
    <source>
        <dbReference type="SAM" id="Phobius"/>
    </source>
</evidence>
<dbReference type="AlphaFoldDB" id="A0A6L5X6H7"/>
<accession>A0A6L5X6H7</accession>
<feature type="transmembrane region" description="Helical" evidence="1">
    <location>
        <begin position="78"/>
        <end position="95"/>
    </location>
</feature>
<comment type="caution">
    <text evidence="2">The sequence shown here is derived from an EMBL/GenBank/DDBJ whole genome shotgun (WGS) entry which is preliminary data.</text>
</comment>
<dbReference type="Proteomes" id="UP000481852">
    <property type="component" value="Unassembled WGS sequence"/>
</dbReference>
<keyword evidence="1" id="KW-0472">Membrane</keyword>
<gene>
    <name evidence="2" type="ORF">FYJ35_08735</name>
</gene>
<protein>
    <submittedName>
        <fullName evidence="2">DUF2871 domain-containing protein</fullName>
    </submittedName>
</protein>
<keyword evidence="3" id="KW-1185">Reference proteome</keyword>
<proteinExistence type="predicted"/>
<evidence type="ECO:0000313" key="2">
    <source>
        <dbReference type="EMBL" id="MSS15117.1"/>
    </source>
</evidence>